<keyword evidence="2" id="KW-1003">Cell membrane</keyword>
<dbReference type="Gene3D" id="1.20.1640.10">
    <property type="entry name" value="Multidrug efflux transporter AcrB transmembrane domain"/>
    <property type="match status" value="2"/>
</dbReference>
<feature type="transmembrane region" description="Helical" evidence="6">
    <location>
        <begin position="248"/>
        <end position="266"/>
    </location>
</feature>
<dbReference type="STRING" id="688269.Theth_0415"/>
<sequence length="679" mass="77083" precursor="true">MMRYKYTLITLALFAICAFVVVSKIKIDSSYLVFLPGYKYGQSFEKVKSEYVKALVEVSEKFSDGAQLLVVLYSKDTFFDEKKILKLSELQNKLLSLEGVKSILSVLNYPFKKPYFDGQSLSKEILFDEESKNFISSDGKYVVLSCVLKANKDLKFNPQVIREIKKVLSDYGEFSPLLFGESVINYHLFQEILRQSSIYPTIMFFVIFIIFYFQTRSFVASLIALCYPVISIVVVLAVALSFGMVLNVMTVMSVSFLIIIGSAYGLHFYNGVLRFKKDVRKHMFRPIFYSMVTTAIGFLSFLFVKIQAFRELGMLVSSGLAVDFILLFTSGYELLSKTAQEIVKPPIFLKISSRKIGMAIFVLVLLAAISSPLLLKNILVGMDQVMYFDKKSEIRRATEILRNYFSYREPIYVMLEKSSPFNLKDGETVLEIIDKLNKLNGVSSVQFPTSFSLPSLIIARRFQPAVSFFVADNRTIRLVVNMTPEGYTKSLQLKSEIEKILKDYEYSYTLASVAFVVEEINSQIVKNQLETLFVSLIFIFVAVLAAFRKFVLSWTILVPIFATALMNFAFMSLLKVRLEISTSMVASILIGLVVDYSIHLAHDLRMTEDIDQTIRNIALPIFTNALGLIAGFTVLFFSKLALFRNVSVLLCLGIAFGCLFTIFSQPMILQKVLIMKKQS</sequence>
<feature type="domain" description="Membrane transport protein MMPL" evidence="7">
    <location>
        <begin position="398"/>
        <end position="661"/>
    </location>
</feature>
<feature type="transmembrane region" description="Helical" evidence="6">
    <location>
        <begin position="356"/>
        <end position="375"/>
    </location>
</feature>
<proteinExistence type="predicted"/>
<dbReference type="Proteomes" id="UP000006804">
    <property type="component" value="Chromosome"/>
</dbReference>
<dbReference type="PATRIC" id="fig|688269.3.peg.427"/>
<evidence type="ECO:0000256" key="3">
    <source>
        <dbReference type="ARBA" id="ARBA00022692"/>
    </source>
</evidence>
<feature type="transmembrane region" description="Helical" evidence="6">
    <location>
        <begin position="287"/>
        <end position="306"/>
    </location>
</feature>
<feature type="domain" description="Membrane transport protein MMPL" evidence="7">
    <location>
        <begin position="131"/>
        <end position="329"/>
    </location>
</feature>
<dbReference type="Pfam" id="PF03176">
    <property type="entry name" value="MMPL"/>
    <property type="match status" value="2"/>
</dbReference>
<feature type="transmembrane region" description="Helical" evidence="6">
    <location>
        <begin position="197"/>
        <end position="213"/>
    </location>
</feature>
<dbReference type="GO" id="GO:0005886">
    <property type="term" value="C:plasma membrane"/>
    <property type="evidence" value="ECO:0007669"/>
    <property type="project" value="UniProtKB-SubCell"/>
</dbReference>
<feature type="transmembrane region" description="Helical" evidence="6">
    <location>
        <begin position="646"/>
        <end position="669"/>
    </location>
</feature>
<evidence type="ECO:0000256" key="4">
    <source>
        <dbReference type="ARBA" id="ARBA00022989"/>
    </source>
</evidence>
<protein>
    <recommendedName>
        <fullName evidence="7">Membrane transport protein MMPL domain-containing protein</fullName>
    </recommendedName>
</protein>
<dbReference type="HOGENOM" id="CLU_024249_0_0_0"/>
<accession>F7YW23</accession>
<evidence type="ECO:0000256" key="6">
    <source>
        <dbReference type="SAM" id="Phobius"/>
    </source>
</evidence>
<name>F7YW23_9THEM</name>
<dbReference type="InterPro" id="IPR004869">
    <property type="entry name" value="MMPL_dom"/>
</dbReference>
<evidence type="ECO:0000313" key="8">
    <source>
        <dbReference type="EMBL" id="AEH50510.1"/>
    </source>
</evidence>
<dbReference type="KEGG" id="tta:Theth_0415"/>
<dbReference type="eggNOG" id="COG1033">
    <property type="taxonomic scope" value="Bacteria"/>
</dbReference>
<gene>
    <name evidence="8" type="ORF">Theth_0415</name>
</gene>
<feature type="transmembrane region" description="Helical" evidence="6">
    <location>
        <begin position="529"/>
        <end position="547"/>
    </location>
</feature>
<keyword evidence="9" id="KW-1185">Reference proteome</keyword>
<feature type="transmembrane region" description="Helical" evidence="6">
    <location>
        <begin position="220"/>
        <end position="242"/>
    </location>
</feature>
<evidence type="ECO:0000256" key="5">
    <source>
        <dbReference type="ARBA" id="ARBA00023136"/>
    </source>
</evidence>
<keyword evidence="4 6" id="KW-1133">Transmembrane helix</keyword>
<evidence type="ECO:0000256" key="1">
    <source>
        <dbReference type="ARBA" id="ARBA00004651"/>
    </source>
</evidence>
<reference evidence="8 9" key="1">
    <citation type="submission" date="2010-11" db="EMBL/GenBank/DDBJ databases">
        <title>The complete genome of Thermotoga thermarum DSM 5069.</title>
        <authorList>
            <consortium name="US DOE Joint Genome Institute (JGI-PGF)"/>
            <person name="Lucas S."/>
            <person name="Copeland A."/>
            <person name="Lapidus A."/>
            <person name="Bruce D."/>
            <person name="Goodwin L."/>
            <person name="Pitluck S."/>
            <person name="Kyrpides N."/>
            <person name="Mavromatis K."/>
            <person name="Ivanova N."/>
            <person name="Zeytun A."/>
            <person name="Brettin T."/>
            <person name="Detter J.C."/>
            <person name="Tapia R."/>
            <person name="Han C."/>
            <person name="Land M."/>
            <person name="Hauser L."/>
            <person name="Markowitz V."/>
            <person name="Cheng J.-F."/>
            <person name="Hugenholtz P."/>
            <person name="Woyke T."/>
            <person name="Wu D."/>
            <person name="Spring S."/>
            <person name="Schroeder M."/>
            <person name="Brambilla E."/>
            <person name="Klenk H.-P."/>
            <person name="Eisen J.A."/>
        </authorList>
    </citation>
    <scope>NUCLEOTIDE SEQUENCE [LARGE SCALE GENOMIC DNA]</scope>
    <source>
        <strain evidence="8 9">DSM 5069</strain>
    </source>
</reference>
<dbReference type="SUPFAM" id="SSF82866">
    <property type="entry name" value="Multidrug efflux transporter AcrB transmembrane domain"/>
    <property type="match status" value="2"/>
</dbReference>
<evidence type="ECO:0000256" key="2">
    <source>
        <dbReference type="ARBA" id="ARBA00022475"/>
    </source>
</evidence>
<dbReference type="PANTHER" id="PTHR33406:SF13">
    <property type="entry name" value="MEMBRANE PROTEIN YDFJ"/>
    <property type="match status" value="1"/>
</dbReference>
<dbReference type="EMBL" id="CP002351">
    <property type="protein sequence ID" value="AEH50510.1"/>
    <property type="molecule type" value="Genomic_DNA"/>
</dbReference>
<keyword evidence="3 6" id="KW-0812">Transmembrane</keyword>
<dbReference type="InterPro" id="IPR050545">
    <property type="entry name" value="Mycobact_MmpL"/>
</dbReference>
<keyword evidence="5 6" id="KW-0472">Membrane</keyword>
<evidence type="ECO:0000259" key="7">
    <source>
        <dbReference type="Pfam" id="PF03176"/>
    </source>
</evidence>
<feature type="transmembrane region" description="Helical" evidence="6">
    <location>
        <begin position="619"/>
        <end position="640"/>
    </location>
</feature>
<dbReference type="PANTHER" id="PTHR33406">
    <property type="entry name" value="MEMBRANE PROTEIN MJ1562-RELATED"/>
    <property type="match status" value="1"/>
</dbReference>
<organism evidence="8 9">
    <name type="scientific">Pseudothermotoga thermarum DSM 5069</name>
    <dbReference type="NCBI Taxonomy" id="688269"/>
    <lineage>
        <taxon>Bacteria</taxon>
        <taxon>Thermotogati</taxon>
        <taxon>Thermotogota</taxon>
        <taxon>Thermotogae</taxon>
        <taxon>Thermotogales</taxon>
        <taxon>Thermotogaceae</taxon>
        <taxon>Pseudothermotoga</taxon>
    </lineage>
</organism>
<dbReference type="OrthoDB" id="36236at2"/>
<feature type="transmembrane region" description="Helical" evidence="6">
    <location>
        <begin position="580"/>
        <end position="598"/>
    </location>
</feature>
<dbReference type="AlphaFoldDB" id="F7YW23"/>
<evidence type="ECO:0000313" key="9">
    <source>
        <dbReference type="Proteomes" id="UP000006804"/>
    </source>
</evidence>
<feature type="transmembrane region" description="Helical" evidence="6">
    <location>
        <begin position="554"/>
        <end position="574"/>
    </location>
</feature>
<comment type="subcellular location">
    <subcellularLocation>
        <location evidence="1">Cell membrane</location>
        <topology evidence="1">Multi-pass membrane protein</topology>
    </subcellularLocation>
</comment>